<dbReference type="SUPFAM" id="SSF50104">
    <property type="entry name" value="Translation proteins SH3-like domain"/>
    <property type="match status" value="1"/>
</dbReference>
<dbReference type="Proteomes" id="UP000031521">
    <property type="component" value="Chromosome"/>
</dbReference>
<dbReference type="SMART" id="SM00738">
    <property type="entry name" value="NGN"/>
    <property type="match status" value="1"/>
</dbReference>
<dbReference type="InterPro" id="IPR006645">
    <property type="entry name" value="NGN-like_dom"/>
</dbReference>
<dbReference type="STRING" id="1208324.P73_4060"/>
<dbReference type="InterPro" id="IPR008991">
    <property type="entry name" value="Translation_prot_SH3-like_sf"/>
</dbReference>
<dbReference type="AlphaFoldDB" id="A0A0B5E5V3"/>
<proteinExistence type="inferred from homology"/>
<dbReference type="CDD" id="cd09892">
    <property type="entry name" value="NGN_SP_RfaH"/>
    <property type="match status" value="1"/>
</dbReference>
<evidence type="ECO:0000259" key="6">
    <source>
        <dbReference type="SMART" id="SM00739"/>
    </source>
</evidence>
<gene>
    <name evidence="7" type="ORF">P73_4060</name>
</gene>
<evidence type="ECO:0000313" key="8">
    <source>
        <dbReference type="Proteomes" id="UP000031521"/>
    </source>
</evidence>
<dbReference type="EMBL" id="CP004393">
    <property type="protein sequence ID" value="AJE48775.1"/>
    <property type="molecule type" value="Genomic_DNA"/>
</dbReference>
<keyword evidence="2 4" id="KW-0805">Transcription regulation</keyword>
<evidence type="ECO:0000313" key="7">
    <source>
        <dbReference type="EMBL" id="AJE48775.1"/>
    </source>
</evidence>
<keyword evidence="4" id="KW-0806">Transcription termination</keyword>
<dbReference type="CDD" id="cd06091">
    <property type="entry name" value="KOW_NusG"/>
    <property type="match status" value="1"/>
</dbReference>
<dbReference type="KEGG" id="cid:P73_4060"/>
<dbReference type="Pfam" id="PF00467">
    <property type="entry name" value="KOW"/>
    <property type="match status" value="1"/>
</dbReference>
<dbReference type="HOGENOM" id="CLU_067287_5_0_5"/>
<evidence type="ECO:0000256" key="4">
    <source>
        <dbReference type="RuleBase" id="RU000538"/>
    </source>
</evidence>
<keyword evidence="1 4" id="KW-0889">Transcription antitermination</keyword>
<reference evidence="7 8" key="1">
    <citation type="journal article" date="2014" name="Int. J. Syst. Evol. Microbiol.">
        <title>Celeribacter indicus sp. nov., a polycyclic aromatic hydrocarbon-degrading bacterium from deep-sea sediment and reclassification of Huaishuia halophila as Celeribacter halophilus comb. nov.</title>
        <authorList>
            <person name="Lai Q."/>
            <person name="Cao J."/>
            <person name="Yuan J."/>
            <person name="Li F."/>
            <person name="Shao Z."/>
        </authorList>
    </citation>
    <scope>NUCLEOTIDE SEQUENCE [LARGE SCALE GENOMIC DNA]</scope>
    <source>
        <strain evidence="7">P73</strain>
    </source>
</reference>
<accession>A0A0B5E5V3</accession>
<dbReference type="OrthoDB" id="9787731at2"/>
<dbReference type="GO" id="GO:0006353">
    <property type="term" value="P:DNA-templated transcription termination"/>
    <property type="evidence" value="ECO:0007669"/>
    <property type="project" value="UniProtKB-KW"/>
</dbReference>
<dbReference type="InterPro" id="IPR005824">
    <property type="entry name" value="KOW"/>
</dbReference>
<evidence type="ECO:0000256" key="2">
    <source>
        <dbReference type="ARBA" id="ARBA00023015"/>
    </source>
</evidence>
<protein>
    <recommendedName>
        <fullName evidence="4">Transcription termination/antitermination protein NusG</fullName>
    </recommendedName>
</protein>
<keyword evidence="3 4" id="KW-0804">Transcription</keyword>
<sequence length="173" mass="19786">MSFETSAGQDWRWYILQLRPNCLNMAITHLKRQSFQVFNPTHDVPVTRANRFETRREQLFPGYLFVALDPLGTAWRKVNSTRGVARLVSFANRPSPVPSDLMSDLVIRCDSGGRLLPDAELAEGDAVRVRSGPFANFTTMVERIDREKRIWVLLEILGRETRVALRGSELQRA</sequence>
<dbReference type="InterPro" id="IPR036735">
    <property type="entry name" value="NGN_dom_sf"/>
</dbReference>
<keyword evidence="8" id="KW-1185">Reference proteome</keyword>
<dbReference type="RefSeq" id="WP_043871007.1">
    <property type="nucleotide sequence ID" value="NZ_CP004393.1"/>
</dbReference>
<dbReference type="GO" id="GO:0006354">
    <property type="term" value="P:DNA-templated transcription elongation"/>
    <property type="evidence" value="ECO:0007669"/>
    <property type="project" value="InterPro"/>
</dbReference>
<dbReference type="PANTHER" id="PTHR30265">
    <property type="entry name" value="RHO-INTERACTING TRANSCRIPTION TERMINATION FACTOR NUSG"/>
    <property type="match status" value="1"/>
</dbReference>
<name>A0A0B5E5V3_9RHOB</name>
<comment type="similarity">
    <text evidence="4">Belongs to the NusG family.</text>
</comment>
<dbReference type="SMART" id="SM00739">
    <property type="entry name" value="KOW"/>
    <property type="match status" value="1"/>
</dbReference>
<dbReference type="PRINTS" id="PR00338">
    <property type="entry name" value="NUSGTNSCPFCT"/>
</dbReference>
<dbReference type="InterPro" id="IPR043425">
    <property type="entry name" value="NusG-like"/>
</dbReference>
<dbReference type="GO" id="GO:0031564">
    <property type="term" value="P:transcription antitermination"/>
    <property type="evidence" value="ECO:0007669"/>
    <property type="project" value="UniProtKB-KW"/>
</dbReference>
<feature type="domain" description="KOW" evidence="6">
    <location>
        <begin position="120"/>
        <end position="147"/>
    </location>
</feature>
<organism evidence="7 8">
    <name type="scientific">Celeribacter indicus</name>
    <dbReference type="NCBI Taxonomy" id="1208324"/>
    <lineage>
        <taxon>Bacteria</taxon>
        <taxon>Pseudomonadati</taxon>
        <taxon>Pseudomonadota</taxon>
        <taxon>Alphaproteobacteria</taxon>
        <taxon>Rhodobacterales</taxon>
        <taxon>Roseobacteraceae</taxon>
        <taxon>Celeribacter</taxon>
    </lineage>
</organism>
<dbReference type="Pfam" id="PF02357">
    <property type="entry name" value="NusG"/>
    <property type="match status" value="1"/>
</dbReference>
<dbReference type="PANTHER" id="PTHR30265:SF7">
    <property type="entry name" value="TRANSCRIPTION ANTITERMINATION PROTEIN RFAH"/>
    <property type="match status" value="1"/>
</dbReference>
<comment type="function">
    <text evidence="4">Participates in transcription elongation, termination and antitermination.</text>
</comment>
<dbReference type="Gene3D" id="3.30.70.940">
    <property type="entry name" value="NusG, N-terminal domain"/>
    <property type="match status" value="1"/>
</dbReference>
<dbReference type="SUPFAM" id="SSF82679">
    <property type="entry name" value="N-utilization substance G protein NusG, N-terminal domain"/>
    <property type="match status" value="1"/>
</dbReference>
<dbReference type="InterPro" id="IPR001062">
    <property type="entry name" value="Transcrpt_antiterm_NusG"/>
</dbReference>
<evidence type="ECO:0000256" key="3">
    <source>
        <dbReference type="ARBA" id="ARBA00023163"/>
    </source>
</evidence>
<feature type="domain" description="NusG-like N-terminal" evidence="5">
    <location>
        <begin position="10"/>
        <end position="109"/>
    </location>
</feature>
<evidence type="ECO:0000256" key="1">
    <source>
        <dbReference type="ARBA" id="ARBA00022814"/>
    </source>
</evidence>
<evidence type="ECO:0000259" key="5">
    <source>
        <dbReference type="SMART" id="SM00738"/>
    </source>
</evidence>
<dbReference type="GO" id="GO:0005829">
    <property type="term" value="C:cytosol"/>
    <property type="evidence" value="ECO:0007669"/>
    <property type="project" value="TreeGrafter"/>
</dbReference>
<dbReference type="GO" id="GO:0032784">
    <property type="term" value="P:regulation of DNA-templated transcription elongation"/>
    <property type="evidence" value="ECO:0007669"/>
    <property type="project" value="InterPro"/>
</dbReference>